<keyword evidence="1" id="KW-0812">Transmembrane</keyword>
<protein>
    <submittedName>
        <fullName evidence="2">Type IV conjugative transfer system protein TraE</fullName>
    </submittedName>
</protein>
<dbReference type="EMBL" id="JAIOIV010000148">
    <property type="protein sequence ID" value="MBZ0158337.1"/>
    <property type="molecule type" value="Genomic_DNA"/>
</dbReference>
<dbReference type="InterPro" id="IPR007973">
    <property type="entry name" value="Pilus_assembly_TraE"/>
</dbReference>
<evidence type="ECO:0000313" key="2">
    <source>
        <dbReference type="EMBL" id="MBZ0158337.1"/>
    </source>
</evidence>
<name>A0A953SF77_9BACT</name>
<evidence type="ECO:0000313" key="3">
    <source>
        <dbReference type="Proteomes" id="UP000705867"/>
    </source>
</evidence>
<proteinExistence type="predicted"/>
<reference evidence="2" key="2">
    <citation type="submission" date="2021-08" db="EMBL/GenBank/DDBJ databases">
        <authorList>
            <person name="Dalcin Martins P."/>
        </authorList>
    </citation>
    <scope>NUCLEOTIDE SEQUENCE</scope>
    <source>
        <strain evidence="2">MAG_39</strain>
    </source>
</reference>
<dbReference type="Proteomes" id="UP000705867">
    <property type="component" value="Unassembled WGS sequence"/>
</dbReference>
<keyword evidence="1" id="KW-0472">Membrane</keyword>
<gene>
    <name evidence="2" type="ORF">K8I29_19240</name>
</gene>
<sequence length="204" mass="22764">MAKKESAAMKDKNTPWVLLAQYAREGAVWKVAFILSAFTIVLMGFALSHSSQTPKKAYIVPGIFRPGIYTAGEEVEDVVGDVAERFVLLIGSVTPDTADLVERRSARYLSPYFQSRFSEELKLMLDPIRGGIGFLFSPTDKRVRKVDEKTYSATISGTREMISGGVVKKTEKYSFEITLERTAPTELNVYGYQITDMRKGAVNQ</sequence>
<evidence type="ECO:0000256" key="1">
    <source>
        <dbReference type="SAM" id="Phobius"/>
    </source>
</evidence>
<dbReference type="Pfam" id="PF05309">
    <property type="entry name" value="TraE"/>
    <property type="match status" value="1"/>
</dbReference>
<accession>A0A953SF77</accession>
<keyword evidence="1" id="KW-1133">Transmembrane helix</keyword>
<organism evidence="2 3">
    <name type="scientific">Candidatus Nitrobium versatile</name>
    <dbReference type="NCBI Taxonomy" id="2884831"/>
    <lineage>
        <taxon>Bacteria</taxon>
        <taxon>Pseudomonadati</taxon>
        <taxon>Nitrospirota</taxon>
        <taxon>Nitrospiria</taxon>
        <taxon>Nitrospirales</taxon>
        <taxon>Nitrospiraceae</taxon>
        <taxon>Candidatus Nitrobium</taxon>
    </lineage>
</organism>
<reference evidence="2" key="1">
    <citation type="journal article" date="2021" name="bioRxiv">
        <title>Unraveling nitrogen, sulfur and carbon metabolic pathways and microbial community transcriptional responses to substrate deprivation and toxicity stresses in a bioreactor mimicking anoxic brackish coastal sediment conditions.</title>
        <authorList>
            <person name="Martins P.D."/>
            <person name="Echeveste M.J."/>
            <person name="Arshad A."/>
            <person name="Kurth J."/>
            <person name="Ouboter H."/>
            <person name="Jetten M.S.M."/>
            <person name="Welte C.U."/>
        </authorList>
    </citation>
    <scope>NUCLEOTIDE SEQUENCE</scope>
    <source>
        <strain evidence="2">MAG_39</strain>
    </source>
</reference>
<comment type="caution">
    <text evidence="2">The sequence shown here is derived from an EMBL/GenBank/DDBJ whole genome shotgun (WGS) entry which is preliminary data.</text>
</comment>
<feature type="transmembrane region" description="Helical" evidence="1">
    <location>
        <begin position="27"/>
        <end position="47"/>
    </location>
</feature>
<dbReference type="AlphaFoldDB" id="A0A953SF77"/>